<dbReference type="EMBL" id="HBUE01332871">
    <property type="protein sequence ID" value="CAG6594394.1"/>
    <property type="molecule type" value="Transcribed_RNA"/>
</dbReference>
<evidence type="ECO:0000256" key="1">
    <source>
        <dbReference type="SAM" id="MobiDB-lite"/>
    </source>
</evidence>
<evidence type="ECO:0000313" key="2">
    <source>
        <dbReference type="EMBL" id="CAG6542309.1"/>
    </source>
</evidence>
<feature type="region of interest" description="Disordered" evidence="1">
    <location>
        <begin position="1"/>
        <end position="52"/>
    </location>
</feature>
<sequence>MWPRSRPRLQIGPKTGRVQPADRPAALPDVPRVGPSLPGVRRAPNRTVPRTLGSHLEGINRSYRRTHQPAVVVQRSHPPLLPRREESTRHRGVHAGLVQLAQQKQSELCAGADFPLGAHDRTLPDAGGEHHHQHLPGRGDRAGAEFDPAARKLRQPVADIFARRSARVQEVGEYLSKQITKGLKLDGSFSCAEH</sequence>
<organism evidence="2">
    <name type="scientific">Culex pipiens</name>
    <name type="common">House mosquito</name>
    <dbReference type="NCBI Taxonomy" id="7175"/>
    <lineage>
        <taxon>Eukaryota</taxon>
        <taxon>Metazoa</taxon>
        <taxon>Ecdysozoa</taxon>
        <taxon>Arthropoda</taxon>
        <taxon>Hexapoda</taxon>
        <taxon>Insecta</taxon>
        <taxon>Pterygota</taxon>
        <taxon>Neoptera</taxon>
        <taxon>Endopterygota</taxon>
        <taxon>Diptera</taxon>
        <taxon>Nematocera</taxon>
        <taxon>Culicoidea</taxon>
        <taxon>Culicidae</taxon>
        <taxon>Culicinae</taxon>
        <taxon>Culicini</taxon>
        <taxon>Culex</taxon>
        <taxon>Culex</taxon>
    </lineage>
</organism>
<feature type="compositionally biased region" description="Basic and acidic residues" evidence="1">
    <location>
        <begin position="120"/>
        <end position="130"/>
    </location>
</feature>
<protein>
    <submittedName>
        <fullName evidence="2">(northern house mosquito) hypothetical protein</fullName>
    </submittedName>
</protein>
<dbReference type="AlphaFoldDB" id="A0A8D8HVE6"/>
<feature type="region of interest" description="Disordered" evidence="1">
    <location>
        <begin position="120"/>
        <end position="144"/>
    </location>
</feature>
<dbReference type="EMBL" id="HBUE01226141">
    <property type="protein sequence ID" value="CAG6542309.1"/>
    <property type="molecule type" value="Transcribed_RNA"/>
</dbReference>
<reference evidence="2" key="1">
    <citation type="submission" date="2021-05" db="EMBL/GenBank/DDBJ databases">
        <authorList>
            <person name="Alioto T."/>
            <person name="Alioto T."/>
            <person name="Gomez Garrido J."/>
        </authorList>
    </citation>
    <scope>NUCLEOTIDE SEQUENCE</scope>
</reference>
<proteinExistence type="predicted"/>
<accession>A0A8D8HVE6</accession>
<name>A0A8D8HVE6_CULPI</name>